<organism evidence="1 2">
    <name type="scientific">Herminiimonas contaminans</name>
    <dbReference type="NCBI Taxonomy" id="1111140"/>
    <lineage>
        <taxon>Bacteria</taxon>
        <taxon>Pseudomonadati</taxon>
        <taxon>Pseudomonadota</taxon>
        <taxon>Betaproteobacteria</taxon>
        <taxon>Burkholderiales</taxon>
        <taxon>Oxalobacteraceae</taxon>
        <taxon>Herminiimonas</taxon>
    </lineage>
</organism>
<dbReference type="EMBL" id="JADOEL010000026">
    <property type="protein sequence ID" value="MBF8179715.1"/>
    <property type="molecule type" value="Genomic_DNA"/>
</dbReference>
<sequence>MSLKIFIDTEFTDFIDCHLISLGMAAESGQDFYVEVPYPDEHCSAFVREAVLPLLGKIPHSFCLPDAISHKVISWLENVRCGNDDVEICFDYSTDWDLFVDALDYCVPIWCVPRLIASDLMEPLVHHFHKEHKLPIHHALYDAQANRYAFSGAASLD</sequence>
<comment type="caution">
    <text evidence="1">The sequence shown here is derived from an EMBL/GenBank/DDBJ whole genome shotgun (WGS) entry which is preliminary data.</text>
</comment>
<gene>
    <name evidence="1" type="ORF">IXC47_18700</name>
</gene>
<dbReference type="RefSeq" id="WP_195876688.1">
    <property type="nucleotide sequence ID" value="NZ_JADOEL010000026.1"/>
</dbReference>
<evidence type="ECO:0000313" key="2">
    <source>
        <dbReference type="Proteomes" id="UP000657372"/>
    </source>
</evidence>
<reference evidence="1 2" key="1">
    <citation type="submission" date="2020-11" db="EMBL/GenBank/DDBJ databases">
        <title>WGS of Herminiimonas contaminans strain Marseille-Q4544 isolated from planarians Schmidtea mediterranea.</title>
        <authorList>
            <person name="Kangale L."/>
        </authorList>
    </citation>
    <scope>NUCLEOTIDE SEQUENCE [LARGE SCALE GENOMIC DNA]</scope>
    <source>
        <strain evidence="1 2">Marseille-Q4544</strain>
    </source>
</reference>
<name>A0ABS0EY22_9BURK</name>
<protein>
    <submittedName>
        <fullName evidence="1">Uncharacterized protein</fullName>
    </submittedName>
</protein>
<proteinExistence type="predicted"/>
<dbReference type="Proteomes" id="UP000657372">
    <property type="component" value="Unassembled WGS sequence"/>
</dbReference>
<keyword evidence="2" id="KW-1185">Reference proteome</keyword>
<evidence type="ECO:0000313" key="1">
    <source>
        <dbReference type="EMBL" id="MBF8179715.1"/>
    </source>
</evidence>
<dbReference type="InterPro" id="IPR036397">
    <property type="entry name" value="RNaseH_sf"/>
</dbReference>
<accession>A0ABS0EY22</accession>
<dbReference type="Gene3D" id="3.30.420.10">
    <property type="entry name" value="Ribonuclease H-like superfamily/Ribonuclease H"/>
    <property type="match status" value="1"/>
</dbReference>